<sequence length="456" mass="52750">MKKYTEQTKLSVVEDYCSGSAGHREVAHRHGVDASSLRKWIAAYQALGAAGLKSKRKKNYSPEFKLNVLQRMREEELSYRQVAALFDIRKSDIIGEWERRYDEGGLEALSRQPGSGLHKKMTNPIPSIQLESSDDEARTRDDLLAELSQLRMEIAYFKKARCLGSSEGTSSAAEKAQIVIELRQEHPLEGLLKLAGLARSTFYYQQKVQQSVDKYAVLKSRICSIFDEHKGRYGYRRITAAVRRAGHLVNHKTVQRLMGELQLKSRVRIKKYRAYRGEEGQVAPNLLKRKFDAKRPNQKWVTDVTEFRVGGQKLYLSPILDLYNGEIIAFKTARRPLFDMVGAMLRQAFERLRPRDKPILHSDQGWQYRMPIYRRVLNERAVKPSMSRKGNCYDNAAMESFFGTLKSEFFYLNKFNSLDELEAGIEDYIHYYNHSRIRLKLSGLSPVEYRTQARRA</sequence>
<dbReference type="InterPro" id="IPR010921">
    <property type="entry name" value="Trp_repressor/repl_initiator"/>
</dbReference>
<dbReference type="Pfam" id="PF13333">
    <property type="entry name" value="rve_2"/>
    <property type="match status" value="1"/>
</dbReference>
<dbReference type="InterPro" id="IPR012337">
    <property type="entry name" value="RNaseH-like_sf"/>
</dbReference>
<feature type="domain" description="Integrase catalytic" evidence="2">
    <location>
        <begin position="292"/>
        <end position="454"/>
    </location>
</feature>
<proteinExistence type="inferred from homology"/>
<name>A0A427DK74_9GAMM</name>
<organism evidence="4 5">
    <name type="scientific">Stutzerimonas xanthomarina</name>
    <dbReference type="NCBI Taxonomy" id="271420"/>
    <lineage>
        <taxon>Bacteria</taxon>
        <taxon>Pseudomonadati</taxon>
        <taxon>Pseudomonadota</taxon>
        <taxon>Gammaproteobacteria</taxon>
        <taxon>Pseudomonadales</taxon>
        <taxon>Pseudomonadaceae</taxon>
        <taxon>Stutzerimonas</taxon>
    </lineage>
</organism>
<dbReference type="Gene3D" id="3.30.420.10">
    <property type="entry name" value="Ribonuclease H-like superfamily/Ribonuclease H"/>
    <property type="match status" value="1"/>
</dbReference>
<dbReference type="InterPro" id="IPR055247">
    <property type="entry name" value="InsJ-like_HTH"/>
</dbReference>
<dbReference type="EMBL" id="RHQL01000031">
    <property type="protein sequence ID" value="RRV03589.1"/>
    <property type="molecule type" value="Genomic_DNA"/>
</dbReference>
<dbReference type="Proteomes" id="UP000276506">
    <property type="component" value="Unassembled WGS sequence"/>
</dbReference>
<dbReference type="InterPro" id="IPR050900">
    <property type="entry name" value="Transposase_IS3/IS150/IS904"/>
</dbReference>
<dbReference type="GO" id="GO:0006313">
    <property type="term" value="P:DNA transposition"/>
    <property type="evidence" value="ECO:0007669"/>
    <property type="project" value="InterPro"/>
</dbReference>
<accession>A0A427DK74</accession>
<dbReference type="SUPFAM" id="SSF53098">
    <property type="entry name" value="Ribonuclease H-like"/>
    <property type="match status" value="1"/>
</dbReference>
<dbReference type="Pfam" id="PF01527">
    <property type="entry name" value="HTH_Tnp_1"/>
    <property type="match status" value="1"/>
</dbReference>
<protein>
    <submittedName>
        <fullName evidence="4">IS3 family transposase</fullName>
    </submittedName>
</protein>
<dbReference type="GO" id="GO:0015074">
    <property type="term" value="P:DNA integration"/>
    <property type="evidence" value="ECO:0007669"/>
    <property type="project" value="InterPro"/>
</dbReference>
<comment type="caution">
    <text evidence="4">The sequence shown here is derived from an EMBL/GenBank/DDBJ whole genome shotgun (WGS) entry which is preliminary data.</text>
</comment>
<dbReference type="Pfam" id="PF00665">
    <property type="entry name" value="rve"/>
    <property type="match status" value="1"/>
</dbReference>
<dbReference type="AlphaFoldDB" id="A0A427DK74"/>
<dbReference type="Pfam" id="PF13518">
    <property type="entry name" value="HTH_28"/>
    <property type="match status" value="1"/>
</dbReference>
<dbReference type="SUPFAM" id="SSF46689">
    <property type="entry name" value="Homeodomain-like"/>
    <property type="match status" value="1"/>
</dbReference>
<reference evidence="4 5" key="1">
    <citation type="submission" date="2018-10" db="EMBL/GenBank/DDBJ databases">
        <title>Transmission dynamics of multidrug resistant bacteria on intensive care unit surfaces.</title>
        <authorList>
            <person name="D'Souza A.W."/>
            <person name="Potter R.F."/>
            <person name="Wallace M."/>
            <person name="Shupe A."/>
            <person name="Patel S."/>
            <person name="Sun S."/>
            <person name="Gul D."/>
            <person name="Kwon J.H."/>
            <person name="Andleeb S."/>
            <person name="Burnham C.-A.D."/>
            <person name="Dantas G."/>
        </authorList>
    </citation>
    <scope>NUCLEOTIDE SEQUENCE [LARGE SCALE GENOMIC DNA]</scope>
    <source>
        <strain evidence="4 5">PX_177</strain>
    </source>
</reference>
<dbReference type="InterPro" id="IPR025948">
    <property type="entry name" value="HTH-like_dom"/>
</dbReference>
<dbReference type="GO" id="GO:0043565">
    <property type="term" value="F:sequence-specific DNA binding"/>
    <property type="evidence" value="ECO:0007669"/>
    <property type="project" value="InterPro"/>
</dbReference>
<dbReference type="PROSITE" id="PS50994">
    <property type="entry name" value="INTEGRASE"/>
    <property type="match status" value="1"/>
</dbReference>
<dbReference type="GO" id="GO:0004803">
    <property type="term" value="F:transposase activity"/>
    <property type="evidence" value="ECO:0007669"/>
    <property type="project" value="InterPro"/>
</dbReference>
<dbReference type="RefSeq" id="WP_096316580.1">
    <property type="nucleotide sequence ID" value="NZ_RHQL01000031.1"/>
</dbReference>
<dbReference type="PANTHER" id="PTHR46889">
    <property type="entry name" value="TRANSPOSASE INSF FOR INSERTION SEQUENCE IS3B-RELATED"/>
    <property type="match status" value="1"/>
</dbReference>
<comment type="similarity">
    <text evidence="1">Belongs to the transposase 8 family.</text>
</comment>
<evidence type="ECO:0000313" key="4">
    <source>
        <dbReference type="EMBL" id="RRV03602.1"/>
    </source>
</evidence>
<dbReference type="InterPro" id="IPR048020">
    <property type="entry name" value="Transpos_IS3"/>
</dbReference>
<dbReference type="EMBL" id="RHQL01000031">
    <property type="protein sequence ID" value="RRV03602.1"/>
    <property type="molecule type" value="Genomic_DNA"/>
</dbReference>
<dbReference type="InterPro" id="IPR001584">
    <property type="entry name" value="Integrase_cat-core"/>
</dbReference>
<dbReference type="PANTHER" id="PTHR46889:SF4">
    <property type="entry name" value="TRANSPOSASE INSO FOR INSERTION SEQUENCE ELEMENT IS911B-RELATED"/>
    <property type="match status" value="1"/>
</dbReference>
<dbReference type="SUPFAM" id="SSF48295">
    <property type="entry name" value="TrpR-like"/>
    <property type="match status" value="1"/>
</dbReference>
<dbReference type="InterPro" id="IPR002514">
    <property type="entry name" value="Transposase_8"/>
</dbReference>
<evidence type="ECO:0000256" key="1">
    <source>
        <dbReference type="ARBA" id="ARBA00009964"/>
    </source>
</evidence>
<dbReference type="Gene3D" id="1.10.10.10">
    <property type="entry name" value="Winged helix-like DNA-binding domain superfamily/Winged helix DNA-binding domain"/>
    <property type="match status" value="2"/>
</dbReference>
<evidence type="ECO:0000313" key="5">
    <source>
        <dbReference type="Proteomes" id="UP000276506"/>
    </source>
</evidence>
<evidence type="ECO:0000259" key="2">
    <source>
        <dbReference type="PROSITE" id="PS50994"/>
    </source>
</evidence>
<dbReference type="InterPro" id="IPR009057">
    <property type="entry name" value="Homeodomain-like_sf"/>
</dbReference>
<evidence type="ECO:0000313" key="3">
    <source>
        <dbReference type="EMBL" id="RRV03589.1"/>
    </source>
</evidence>
<dbReference type="Pfam" id="PF13276">
    <property type="entry name" value="HTH_21"/>
    <property type="match status" value="1"/>
</dbReference>
<dbReference type="NCBIfam" id="NF033516">
    <property type="entry name" value="transpos_IS3"/>
    <property type="match status" value="1"/>
</dbReference>
<dbReference type="InterPro" id="IPR036388">
    <property type="entry name" value="WH-like_DNA-bd_sf"/>
</dbReference>
<gene>
    <name evidence="3" type="ORF">EGJ28_23590</name>
    <name evidence="4" type="ORF">EGJ28_23690</name>
</gene>
<dbReference type="InterPro" id="IPR036397">
    <property type="entry name" value="RNaseH_sf"/>
</dbReference>